<name>A0AA36EGR7_LACSI</name>
<evidence type="ECO:0000256" key="3">
    <source>
        <dbReference type="SAM" id="MobiDB-lite"/>
    </source>
</evidence>
<dbReference type="EMBL" id="OX465083">
    <property type="protein sequence ID" value="CAI9295047.1"/>
    <property type="molecule type" value="Genomic_DNA"/>
</dbReference>
<dbReference type="SMART" id="SM00382">
    <property type="entry name" value="AAA"/>
    <property type="match status" value="1"/>
</dbReference>
<evidence type="ECO:0000259" key="4">
    <source>
        <dbReference type="SMART" id="SM00382"/>
    </source>
</evidence>
<sequence length="672" mass="74947">MLCVPLRYISPHPKILLGSQTKLLRFLPTTRFIHFHHRRKDLNKIIHRSNGYSHLPCPCSNSDTGVFSSSEEEFDMELGRLLRLLPEEMRRRVNEHQELHQLIEVVMDLGRKPLARFPSGDFVLSEHLITVDDLEHATSLVGDFAIDNRAGISRTLHRISAIRNRKGAIIGLTCRVGRAISGSAKLLQDLVKDGASLLLIGPPGVGKTTIIRDVARMLANEYEKRVMIVDTSNEIGGDGDIPHAGIGNARRMQVPDSDMQHKVLIEAVENHMPQVIVIDEIGTKLEAAAASTIAQRGIQLVATAHGITIENLVMNPSLEMLVGGIQSVTLGDDEANRRGVQKSVLERKGPSTFDCAVEIISRVELRVHTSLEATVDAILSGRSPKYQICKLDGVLDSTLQSDQIVPDSFVKKSVTTIEMTNDHLTPDKHISKESQSEKDKSYDKHKPPLCLFLYGVSETSVMQVFKHLKIESTIDFTENISEADAIIALLSKIKKNSRIQAAAHSSDVPIYVTKTSALMQLTKAIEALVSDYDNEFEDIEDESTINESEKIDALEEARIAIEQVVIPKGESVELLPRSSNIMLLQKDLIRKYKLQSQQIGSETTTDVRIRILPFQAKKHDTNPERNDEDYDNDNDDDDDDENDDDDDEISEFDLSNTNGSPYPMDRLPLLPD</sequence>
<keyword evidence="6" id="KW-1185">Reference proteome</keyword>
<dbReference type="Proteomes" id="UP001177003">
    <property type="component" value="Chromosome 7"/>
</dbReference>
<protein>
    <recommendedName>
        <fullName evidence="4">AAA+ ATPase domain-containing protein</fullName>
    </recommendedName>
</protein>
<dbReference type="CDD" id="cd00009">
    <property type="entry name" value="AAA"/>
    <property type="match status" value="1"/>
</dbReference>
<proteinExistence type="predicted"/>
<dbReference type="FunFam" id="3.40.50.300:FF:001088">
    <property type="entry name" value="uncharacterized protein ycf45 isoform X2"/>
    <property type="match status" value="1"/>
</dbReference>
<evidence type="ECO:0000313" key="5">
    <source>
        <dbReference type="EMBL" id="CAI9295047.1"/>
    </source>
</evidence>
<reference evidence="5" key="1">
    <citation type="submission" date="2023-04" db="EMBL/GenBank/DDBJ databases">
        <authorList>
            <person name="Vijverberg K."/>
            <person name="Xiong W."/>
            <person name="Schranz E."/>
        </authorList>
    </citation>
    <scope>NUCLEOTIDE SEQUENCE</scope>
</reference>
<feature type="region of interest" description="Disordered" evidence="3">
    <location>
        <begin position="422"/>
        <end position="443"/>
    </location>
</feature>
<dbReference type="Pfam" id="PF25516">
    <property type="entry name" value="PTPase"/>
    <property type="match status" value="1"/>
</dbReference>
<evidence type="ECO:0000256" key="1">
    <source>
        <dbReference type="ARBA" id="ARBA00022741"/>
    </source>
</evidence>
<evidence type="ECO:0000256" key="2">
    <source>
        <dbReference type="ARBA" id="ARBA00022840"/>
    </source>
</evidence>
<dbReference type="InterPro" id="IPR027417">
    <property type="entry name" value="P-loop_NTPase"/>
</dbReference>
<dbReference type="Gene3D" id="3.40.50.300">
    <property type="entry name" value="P-loop containing nucleotide triphosphate hydrolases"/>
    <property type="match status" value="1"/>
</dbReference>
<dbReference type="GO" id="GO:0005524">
    <property type="term" value="F:ATP binding"/>
    <property type="evidence" value="ECO:0007669"/>
    <property type="project" value="UniProtKB-KW"/>
</dbReference>
<feature type="domain" description="AAA+ ATPase" evidence="4">
    <location>
        <begin position="193"/>
        <end position="324"/>
    </location>
</feature>
<feature type="region of interest" description="Disordered" evidence="3">
    <location>
        <begin position="614"/>
        <end position="672"/>
    </location>
</feature>
<dbReference type="Pfam" id="PF19568">
    <property type="entry name" value="Spore_III_AA"/>
    <property type="match status" value="1"/>
</dbReference>
<dbReference type="CDD" id="cd02645">
    <property type="entry name" value="R3H_AAA"/>
    <property type="match status" value="1"/>
</dbReference>
<evidence type="ECO:0000313" key="6">
    <source>
        <dbReference type="Proteomes" id="UP001177003"/>
    </source>
</evidence>
<accession>A0AA36EGR7</accession>
<dbReference type="GO" id="GO:0009507">
    <property type="term" value="C:chloroplast"/>
    <property type="evidence" value="ECO:0007669"/>
    <property type="project" value="TreeGrafter"/>
</dbReference>
<dbReference type="InterPro" id="IPR003593">
    <property type="entry name" value="AAA+_ATPase"/>
</dbReference>
<gene>
    <name evidence="5" type="ORF">LSALG_LOCUS34007</name>
</gene>
<dbReference type="InterPro" id="IPR034081">
    <property type="entry name" value="R3H_AAA"/>
</dbReference>
<dbReference type="SUPFAM" id="SSF52540">
    <property type="entry name" value="P-loop containing nucleoside triphosphate hydrolases"/>
    <property type="match status" value="1"/>
</dbReference>
<dbReference type="PANTHER" id="PTHR20953:SF3">
    <property type="entry name" value="P-LOOP CONTAINING NUCLEOSIDE TRIPHOSPHATE HYDROLASES SUPERFAMILY PROTEIN"/>
    <property type="match status" value="1"/>
</dbReference>
<dbReference type="PRINTS" id="PR00830">
    <property type="entry name" value="ENDOLAPTASE"/>
</dbReference>
<dbReference type="InterPro" id="IPR058670">
    <property type="entry name" value="PTPase_dom"/>
</dbReference>
<dbReference type="AlphaFoldDB" id="A0AA36EGR7"/>
<dbReference type="PANTHER" id="PTHR20953">
    <property type="entry name" value="KINASE-RELATED"/>
    <property type="match status" value="1"/>
</dbReference>
<feature type="compositionally biased region" description="Acidic residues" evidence="3">
    <location>
        <begin position="626"/>
        <end position="651"/>
    </location>
</feature>
<dbReference type="InterPro" id="IPR045735">
    <property type="entry name" value="Spore_III_AA_AAA+_ATPase"/>
</dbReference>
<keyword evidence="2" id="KW-0067">ATP-binding</keyword>
<keyword evidence="1" id="KW-0547">Nucleotide-binding</keyword>
<organism evidence="5 6">
    <name type="scientific">Lactuca saligna</name>
    <name type="common">Willowleaf lettuce</name>
    <dbReference type="NCBI Taxonomy" id="75948"/>
    <lineage>
        <taxon>Eukaryota</taxon>
        <taxon>Viridiplantae</taxon>
        <taxon>Streptophyta</taxon>
        <taxon>Embryophyta</taxon>
        <taxon>Tracheophyta</taxon>
        <taxon>Spermatophyta</taxon>
        <taxon>Magnoliopsida</taxon>
        <taxon>eudicotyledons</taxon>
        <taxon>Gunneridae</taxon>
        <taxon>Pentapetalae</taxon>
        <taxon>asterids</taxon>
        <taxon>campanulids</taxon>
        <taxon>Asterales</taxon>
        <taxon>Asteraceae</taxon>
        <taxon>Cichorioideae</taxon>
        <taxon>Cichorieae</taxon>
        <taxon>Lactucinae</taxon>
        <taxon>Lactuca</taxon>
    </lineage>
</organism>